<keyword evidence="1" id="KW-0175">Coiled coil</keyword>
<feature type="coiled-coil region" evidence="1">
    <location>
        <begin position="95"/>
        <end position="200"/>
    </location>
</feature>
<dbReference type="STRING" id="1673428.CPM_1099"/>
<dbReference type="SUPFAM" id="SSF48452">
    <property type="entry name" value="TPR-like"/>
    <property type="match status" value="1"/>
</dbReference>
<evidence type="ECO:0000313" key="3">
    <source>
        <dbReference type="EMBL" id="SJK84912.1"/>
    </source>
</evidence>
<reference evidence="4" key="2">
    <citation type="submission" date="2016-06" db="EMBL/GenBank/DDBJ databases">
        <authorList>
            <person name="Toshchakov V.S."/>
        </authorList>
    </citation>
    <scope>NUCLEOTIDE SEQUENCE [LARGE SCALE GENOMIC DNA]</scope>
    <source>
        <strain>PM4 (JCM 30641</strain>
        <strain evidence="4">\VKM B-2940)</strain>
    </source>
</reference>
<dbReference type="Proteomes" id="UP000187822">
    <property type="component" value="Chromosome I"/>
</dbReference>
<organism evidence="2 5">
    <name type="scientific">Cuniculiplasma divulgatum</name>
    <dbReference type="NCBI Taxonomy" id="1673428"/>
    <lineage>
        <taxon>Archaea</taxon>
        <taxon>Methanobacteriati</taxon>
        <taxon>Thermoplasmatota</taxon>
        <taxon>Thermoplasmata</taxon>
        <taxon>Thermoplasmatales</taxon>
        <taxon>Cuniculiplasmataceae</taxon>
        <taxon>Cuniculiplasma</taxon>
    </lineage>
</organism>
<keyword evidence="4" id="KW-1185">Reference proteome</keyword>
<dbReference type="KEGG" id="cdiv:CPM_1099"/>
<dbReference type="Gene3D" id="1.25.40.10">
    <property type="entry name" value="Tetratricopeptide repeat domain"/>
    <property type="match status" value="1"/>
</dbReference>
<sequence>MDKSEYDSGMKQVEKLMNKEKYADALTALKGMLEKAGDQKEFKADILSKISEAYYGKEGVKTENAISNLIESLKIRAELEQPEILALEMMNLAYLQDEAGSLENAEKTLKEAMEVADQLEDISLTLSLKNALADILAEDIKNTEEATKIYKEIMQESEKEKIWEIYYEACVSLIKLLRDRDKMEDANKLSTENIDKAEATLNSFKTKKDKEEFKDVISYLYDVSIDLAMENEDIGRARDLAEKFKGEK</sequence>
<dbReference type="EMBL" id="LT719092">
    <property type="protein sequence ID" value="SJK84912.1"/>
    <property type="molecule type" value="Genomic_DNA"/>
</dbReference>
<reference evidence="2 5" key="1">
    <citation type="submission" date="2016-04" db="EMBL/GenBank/DDBJ databases">
        <authorList>
            <person name="Evans L.H."/>
            <person name="Alamgir A."/>
            <person name="Owens N."/>
            <person name="Weber N.D."/>
            <person name="Virtaneva K."/>
            <person name="Barbian K."/>
            <person name="Babar A."/>
            <person name="Rosenke K."/>
        </authorList>
    </citation>
    <scope>NUCLEOTIDE SEQUENCE [LARGE SCALE GENOMIC DNA]</scope>
    <source>
        <strain evidence="2">S5</strain>
        <strain evidence="5">S5(T) (JCM 30642 \VKM B-2941)</strain>
    </source>
</reference>
<dbReference type="Proteomes" id="UP000195607">
    <property type="component" value="Chromosome I"/>
</dbReference>
<gene>
    <name evidence="3" type="ORF">CPM_1099</name>
    <name evidence="2" type="ORF">CSP5_1095</name>
</gene>
<evidence type="ECO:0000313" key="2">
    <source>
        <dbReference type="EMBL" id="SIM63560.1"/>
    </source>
</evidence>
<evidence type="ECO:0000256" key="1">
    <source>
        <dbReference type="SAM" id="Coils"/>
    </source>
</evidence>
<dbReference type="AlphaFoldDB" id="A0A1N5USP2"/>
<protein>
    <submittedName>
        <fullName evidence="2">TPR repeats containing protein</fullName>
    </submittedName>
</protein>
<accession>A0A1N5USP2</accession>
<dbReference type="InterPro" id="IPR011990">
    <property type="entry name" value="TPR-like_helical_dom_sf"/>
</dbReference>
<dbReference type="EMBL" id="LT671858">
    <property type="protein sequence ID" value="SIM63560.1"/>
    <property type="molecule type" value="Genomic_DNA"/>
</dbReference>
<evidence type="ECO:0000313" key="5">
    <source>
        <dbReference type="Proteomes" id="UP000195607"/>
    </source>
</evidence>
<reference evidence="3" key="3">
    <citation type="submission" date="2016-06" db="EMBL/GenBank/DDBJ databases">
        <authorList>
            <person name="Olsen C.W."/>
            <person name="Carey S."/>
            <person name="Hinshaw L."/>
            <person name="Karasin A.I."/>
        </authorList>
    </citation>
    <scope>NUCLEOTIDE SEQUENCE [LARGE SCALE GENOMIC DNA]</scope>
    <source>
        <strain evidence="3">PM4</strain>
    </source>
</reference>
<dbReference type="RefSeq" id="WP_021790015.1">
    <property type="nucleotide sequence ID" value="NZ_LT671858.1"/>
</dbReference>
<proteinExistence type="predicted"/>
<evidence type="ECO:0000313" key="4">
    <source>
        <dbReference type="Proteomes" id="UP000187822"/>
    </source>
</evidence>
<dbReference type="OrthoDB" id="56287at2157"/>
<dbReference type="GeneID" id="41588355"/>
<name>A0A1N5USP2_9ARCH</name>